<organism evidence="5 6">
    <name type="scientific">Actinomadura bangladeshensis</name>
    <dbReference type="NCBI Taxonomy" id="453573"/>
    <lineage>
        <taxon>Bacteria</taxon>
        <taxon>Bacillati</taxon>
        <taxon>Actinomycetota</taxon>
        <taxon>Actinomycetes</taxon>
        <taxon>Streptosporangiales</taxon>
        <taxon>Thermomonosporaceae</taxon>
        <taxon>Actinomadura</taxon>
    </lineage>
</organism>
<keyword evidence="1" id="KW-0805">Transcription regulation</keyword>
<dbReference type="PANTHER" id="PTHR44688:SF16">
    <property type="entry name" value="DNA-BINDING TRANSCRIPTIONAL ACTIVATOR DEVR_DOSR"/>
    <property type="match status" value="1"/>
</dbReference>
<evidence type="ECO:0000256" key="1">
    <source>
        <dbReference type="ARBA" id="ARBA00023015"/>
    </source>
</evidence>
<dbReference type="PANTHER" id="PTHR44688">
    <property type="entry name" value="DNA-BINDING TRANSCRIPTIONAL ACTIVATOR DEVR_DOSR"/>
    <property type="match status" value="1"/>
</dbReference>
<keyword evidence="6" id="KW-1185">Reference proteome</keyword>
<gene>
    <name evidence="5" type="ORF">E1284_06870</name>
</gene>
<evidence type="ECO:0000313" key="5">
    <source>
        <dbReference type="EMBL" id="TDC18182.1"/>
    </source>
</evidence>
<dbReference type="PROSITE" id="PS50043">
    <property type="entry name" value="HTH_LUXR_2"/>
    <property type="match status" value="1"/>
</dbReference>
<comment type="caution">
    <text evidence="5">The sequence shown here is derived from an EMBL/GenBank/DDBJ whole genome shotgun (WGS) entry which is preliminary data.</text>
</comment>
<reference evidence="5 6" key="1">
    <citation type="submission" date="2019-03" db="EMBL/GenBank/DDBJ databases">
        <title>Draft genome sequences of novel Actinobacteria.</title>
        <authorList>
            <person name="Sahin N."/>
            <person name="Ay H."/>
            <person name="Saygin H."/>
        </authorList>
    </citation>
    <scope>NUCLEOTIDE SEQUENCE [LARGE SCALE GENOMIC DNA]</scope>
    <source>
        <strain evidence="5 6">DSM 45347</strain>
    </source>
</reference>
<dbReference type="EMBL" id="SMJW01000022">
    <property type="protein sequence ID" value="TDC18182.1"/>
    <property type="molecule type" value="Genomic_DNA"/>
</dbReference>
<dbReference type="AlphaFoldDB" id="A0A4R4PCN5"/>
<feature type="domain" description="HTH luxR-type" evidence="4">
    <location>
        <begin position="1"/>
        <end position="44"/>
    </location>
</feature>
<dbReference type="Proteomes" id="UP000295431">
    <property type="component" value="Unassembled WGS sequence"/>
</dbReference>
<evidence type="ECO:0000313" key="6">
    <source>
        <dbReference type="Proteomes" id="UP000295431"/>
    </source>
</evidence>
<evidence type="ECO:0000259" key="4">
    <source>
        <dbReference type="PROSITE" id="PS50043"/>
    </source>
</evidence>
<dbReference type="Gene3D" id="1.10.10.10">
    <property type="entry name" value="Winged helix-like DNA-binding domain superfamily/Winged helix DNA-binding domain"/>
    <property type="match status" value="1"/>
</dbReference>
<dbReference type="Pfam" id="PF00196">
    <property type="entry name" value="GerE"/>
    <property type="match status" value="1"/>
</dbReference>
<protein>
    <submittedName>
        <fullName evidence="5">Response regulator transcription factor</fullName>
    </submittedName>
</protein>
<evidence type="ECO:0000256" key="2">
    <source>
        <dbReference type="ARBA" id="ARBA00023125"/>
    </source>
</evidence>
<dbReference type="OrthoDB" id="3483952at2"/>
<dbReference type="SUPFAM" id="SSF46894">
    <property type="entry name" value="C-terminal effector domain of the bipartite response regulators"/>
    <property type="match status" value="1"/>
</dbReference>
<proteinExistence type="predicted"/>
<name>A0A4R4PCN5_9ACTN</name>
<keyword evidence="2" id="KW-0238">DNA-binding</keyword>
<keyword evidence="3" id="KW-0804">Transcription</keyword>
<dbReference type="InterPro" id="IPR016032">
    <property type="entry name" value="Sig_transdc_resp-reg_C-effctor"/>
</dbReference>
<evidence type="ECO:0000256" key="3">
    <source>
        <dbReference type="ARBA" id="ARBA00023163"/>
    </source>
</evidence>
<dbReference type="InterPro" id="IPR036388">
    <property type="entry name" value="WH-like_DNA-bd_sf"/>
</dbReference>
<accession>A0A4R4PCN5</accession>
<dbReference type="InterPro" id="IPR000792">
    <property type="entry name" value="Tscrpt_reg_LuxR_C"/>
</dbReference>
<dbReference type="SMART" id="SM00421">
    <property type="entry name" value="HTH_LUXR"/>
    <property type="match status" value="1"/>
</dbReference>
<sequence>MATATIARTLSVSPRTVENHLQRAYEKLGIHRRTELAAALAEDGLMVR</sequence>
<dbReference type="GO" id="GO:0006355">
    <property type="term" value="P:regulation of DNA-templated transcription"/>
    <property type="evidence" value="ECO:0007669"/>
    <property type="project" value="InterPro"/>
</dbReference>
<dbReference type="GO" id="GO:0003677">
    <property type="term" value="F:DNA binding"/>
    <property type="evidence" value="ECO:0007669"/>
    <property type="project" value="UniProtKB-KW"/>
</dbReference>